<dbReference type="AlphaFoldDB" id="A0A2N7PQS3"/>
<protein>
    <submittedName>
        <fullName evidence="9">EmrA/EmrK family multidrug efflux transporter periplasmic adaptor subunit</fullName>
    </submittedName>
</protein>
<dbReference type="PRINTS" id="PR01490">
    <property type="entry name" value="RTXTOXIND"/>
</dbReference>
<evidence type="ECO:0000256" key="3">
    <source>
        <dbReference type="ARBA" id="ARBA00022989"/>
    </source>
</evidence>
<dbReference type="Gene3D" id="1.10.287.470">
    <property type="entry name" value="Helix hairpin bin"/>
    <property type="match status" value="1"/>
</dbReference>
<keyword evidence="5" id="KW-0175">Coiled coil</keyword>
<dbReference type="EMBL" id="PNIK01000003">
    <property type="protein sequence ID" value="PMP69198.1"/>
    <property type="molecule type" value="Genomic_DNA"/>
</dbReference>
<dbReference type="SUPFAM" id="SSF111369">
    <property type="entry name" value="HlyD-like secretion proteins"/>
    <property type="match status" value="1"/>
</dbReference>
<evidence type="ECO:0000256" key="6">
    <source>
        <dbReference type="SAM" id="Phobius"/>
    </source>
</evidence>
<keyword evidence="2 6" id="KW-0812">Transmembrane</keyword>
<evidence type="ECO:0000256" key="1">
    <source>
        <dbReference type="ARBA" id="ARBA00004167"/>
    </source>
</evidence>
<reference evidence="9 10" key="1">
    <citation type="submission" date="2018-01" db="EMBL/GenBank/DDBJ databases">
        <title>Metagenomic assembled genomes from two thermal pools in the Uzon Caldera, Kamchatka, Russia.</title>
        <authorList>
            <person name="Wilkins L."/>
            <person name="Ettinger C."/>
        </authorList>
    </citation>
    <scope>NUCLEOTIDE SEQUENCE [LARGE SCALE GENOMIC DNA]</scope>
    <source>
        <strain evidence="9">ZAV-08</strain>
    </source>
</reference>
<organism evidence="9 10">
    <name type="scientific">Thermodesulfobacterium geofontis</name>
    <dbReference type="NCBI Taxonomy" id="1295609"/>
    <lineage>
        <taxon>Bacteria</taxon>
        <taxon>Pseudomonadati</taxon>
        <taxon>Thermodesulfobacteriota</taxon>
        <taxon>Thermodesulfobacteria</taxon>
        <taxon>Thermodesulfobacteriales</taxon>
        <taxon>Thermodesulfobacteriaceae</taxon>
        <taxon>Thermodesulfobacterium</taxon>
    </lineage>
</organism>
<feature type="coiled-coil region" evidence="5">
    <location>
        <begin position="81"/>
        <end position="115"/>
    </location>
</feature>
<evidence type="ECO:0000313" key="10">
    <source>
        <dbReference type="Proteomes" id="UP000235460"/>
    </source>
</evidence>
<keyword evidence="3 6" id="KW-1133">Transmembrane helix</keyword>
<dbReference type="InterPro" id="IPR058634">
    <property type="entry name" value="AaeA-lik-b-barrel"/>
</dbReference>
<name>A0A2N7PQS3_9BACT</name>
<dbReference type="Pfam" id="PF25963">
    <property type="entry name" value="Beta-barrel_AAEA"/>
    <property type="match status" value="1"/>
</dbReference>
<accession>A0A2N7PQS3</accession>
<feature type="coiled-coil region" evidence="5">
    <location>
        <begin position="141"/>
        <end position="192"/>
    </location>
</feature>
<dbReference type="Pfam" id="PF25973">
    <property type="entry name" value="BSH_CzcB"/>
    <property type="match status" value="1"/>
</dbReference>
<keyword evidence="4 6" id="KW-0472">Membrane</keyword>
<comment type="subcellular location">
    <subcellularLocation>
        <location evidence="1">Membrane</location>
        <topology evidence="1">Single-pass membrane protein</topology>
    </subcellularLocation>
</comment>
<evidence type="ECO:0000313" key="9">
    <source>
        <dbReference type="EMBL" id="PMP69198.1"/>
    </source>
</evidence>
<dbReference type="Gene3D" id="2.40.30.170">
    <property type="match status" value="1"/>
</dbReference>
<sequence length="378" mass="43278">MFQNKKKIGFFVLIALAIFFLSWLAYFLWHRYHYAVTDAVFVQADNLIYVSFPKVNGRLVKLYKNEGDLVKKDEILAELESIDYALKVSQLEKALAEIENQKNALGFNIAKLEKEIPLKVEQLTKTKDRLKEEERAQLYNMEKLKVRLAQVKRDKERYEKLYKDGLISAHDLEEIQTQEKELEHQISATEAQFLAIKRQQEEVEKNIALALNEKNTVLAYKSFLSSLEAKKKNIEKQKEEAEIYHSYTKLYSPVDGIIAKKFHSEGDVLGPGEPVYAIVDPNSFYVLVLLEETKLRGVKKGSPAKIKLDAYPDEKFEGVVDEVLPASAATFALVPRDISAGEFTKLAQRIYVKIKITKGNKSLLRVGLGGEVEIKRIF</sequence>
<feature type="transmembrane region" description="Helical" evidence="6">
    <location>
        <begin position="7"/>
        <end position="29"/>
    </location>
</feature>
<dbReference type="Proteomes" id="UP000235460">
    <property type="component" value="Unassembled WGS sequence"/>
</dbReference>
<proteinExistence type="predicted"/>
<dbReference type="Gene3D" id="2.40.50.100">
    <property type="match status" value="1"/>
</dbReference>
<evidence type="ECO:0000259" key="8">
    <source>
        <dbReference type="Pfam" id="PF25973"/>
    </source>
</evidence>
<evidence type="ECO:0000256" key="2">
    <source>
        <dbReference type="ARBA" id="ARBA00022692"/>
    </source>
</evidence>
<evidence type="ECO:0000256" key="4">
    <source>
        <dbReference type="ARBA" id="ARBA00023136"/>
    </source>
</evidence>
<dbReference type="GO" id="GO:0055085">
    <property type="term" value="P:transmembrane transport"/>
    <property type="evidence" value="ECO:0007669"/>
    <property type="project" value="InterPro"/>
</dbReference>
<evidence type="ECO:0000259" key="7">
    <source>
        <dbReference type="Pfam" id="PF25963"/>
    </source>
</evidence>
<dbReference type="PANTHER" id="PTHR30386:SF26">
    <property type="entry name" value="TRANSPORT PROTEIN COMB"/>
    <property type="match status" value="1"/>
</dbReference>
<feature type="domain" description="CzcB-like barrel-sandwich hybrid" evidence="8">
    <location>
        <begin position="52"/>
        <end position="280"/>
    </location>
</feature>
<dbReference type="GO" id="GO:0016020">
    <property type="term" value="C:membrane"/>
    <property type="evidence" value="ECO:0007669"/>
    <property type="project" value="UniProtKB-SubCell"/>
</dbReference>
<evidence type="ECO:0000256" key="5">
    <source>
        <dbReference type="SAM" id="Coils"/>
    </source>
</evidence>
<comment type="caution">
    <text evidence="9">The sequence shown here is derived from an EMBL/GenBank/DDBJ whole genome shotgun (WGS) entry which is preliminary data.</text>
</comment>
<dbReference type="PANTHER" id="PTHR30386">
    <property type="entry name" value="MEMBRANE FUSION SUBUNIT OF EMRAB-TOLC MULTIDRUG EFFLUX PUMP"/>
    <property type="match status" value="1"/>
</dbReference>
<gene>
    <name evidence="9" type="ORF">C0190_00250</name>
</gene>
<feature type="domain" description="p-hydroxybenzoic acid efflux pump subunit AaeA-like beta-barrel" evidence="7">
    <location>
        <begin position="283"/>
        <end position="367"/>
    </location>
</feature>
<dbReference type="InterPro" id="IPR050739">
    <property type="entry name" value="MFP"/>
</dbReference>
<dbReference type="InterPro" id="IPR058647">
    <property type="entry name" value="BSH_CzcB-like"/>
</dbReference>